<evidence type="ECO:0000313" key="2">
    <source>
        <dbReference type="Proteomes" id="UP000267096"/>
    </source>
</evidence>
<dbReference type="Proteomes" id="UP000267096">
    <property type="component" value="Unassembled WGS sequence"/>
</dbReference>
<gene>
    <name evidence="1" type="ORF">ASIM_LOCUS9313</name>
</gene>
<dbReference type="EMBL" id="UYRR01028056">
    <property type="protein sequence ID" value="VDK38585.1"/>
    <property type="molecule type" value="Genomic_DNA"/>
</dbReference>
<accession>A0A0M3JPI8</accession>
<protein>
    <submittedName>
        <fullName evidence="3">DUF4286 family protein</fullName>
    </submittedName>
</protein>
<proteinExistence type="predicted"/>
<name>A0A0M3JPI8_ANISI</name>
<organism evidence="3">
    <name type="scientific">Anisakis simplex</name>
    <name type="common">Herring worm</name>
    <dbReference type="NCBI Taxonomy" id="6269"/>
    <lineage>
        <taxon>Eukaryota</taxon>
        <taxon>Metazoa</taxon>
        <taxon>Ecdysozoa</taxon>
        <taxon>Nematoda</taxon>
        <taxon>Chromadorea</taxon>
        <taxon>Rhabditida</taxon>
        <taxon>Spirurina</taxon>
        <taxon>Ascaridomorpha</taxon>
        <taxon>Ascaridoidea</taxon>
        <taxon>Anisakidae</taxon>
        <taxon>Anisakis</taxon>
        <taxon>Anisakis simplex complex</taxon>
    </lineage>
</organism>
<reference evidence="3" key="1">
    <citation type="submission" date="2017-02" db="UniProtKB">
        <authorList>
            <consortium name="WormBaseParasite"/>
        </authorList>
    </citation>
    <scope>IDENTIFICATION</scope>
</reference>
<evidence type="ECO:0000313" key="1">
    <source>
        <dbReference type="EMBL" id="VDK38585.1"/>
    </source>
</evidence>
<dbReference type="WBParaSite" id="ASIM_0000958401-mRNA-1">
    <property type="protein sequence ID" value="ASIM_0000958401-mRNA-1"/>
    <property type="gene ID" value="ASIM_0000958401"/>
</dbReference>
<reference evidence="1 2" key="2">
    <citation type="submission" date="2018-11" db="EMBL/GenBank/DDBJ databases">
        <authorList>
            <consortium name="Pathogen Informatics"/>
        </authorList>
    </citation>
    <scope>NUCLEOTIDE SEQUENCE [LARGE SCALE GENOMIC DNA]</scope>
</reference>
<keyword evidence="2" id="KW-1185">Reference proteome</keyword>
<sequence length="45" mass="5383">MFAMKLRYEPLFPLQIVFTTSSMDTFYEIWTLRSTLAIELAHLEK</sequence>
<evidence type="ECO:0000313" key="3">
    <source>
        <dbReference type="WBParaSite" id="ASIM_0000958401-mRNA-1"/>
    </source>
</evidence>
<dbReference type="AlphaFoldDB" id="A0A0M3JPI8"/>